<evidence type="ECO:0000256" key="4">
    <source>
        <dbReference type="ARBA" id="ARBA00022512"/>
    </source>
</evidence>
<evidence type="ECO:0000256" key="16">
    <source>
        <dbReference type="ARBA" id="ARBA00023136"/>
    </source>
</evidence>
<accession>A0A6A1UUM6</accession>
<evidence type="ECO:0000256" key="6">
    <source>
        <dbReference type="ARBA" id="ARBA00022553"/>
    </source>
</evidence>
<dbReference type="EMBL" id="RXIC02000026">
    <property type="protein sequence ID" value="KAB1202760.1"/>
    <property type="molecule type" value="Genomic_DNA"/>
</dbReference>
<organism evidence="25 26">
    <name type="scientific">Morella rubra</name>
    <name type="common">Chinese bayberry</name>
    <dbReference type="NCBI Taxonomy" id="262757"/>
    <lineage>
        <taxon>Eukaryota</taxon>
        <taxon>Viridiplantae</taxon>
        <taxon>Streptophyta</taxon>
        <taxon>Embryophyta</taxon>
        <taxon>Tracheophyta</taxon>
        <taxon>Spermatophyta</taxon>
        <taxon>Magnoliopsida</taxon>
        <taxon>eudicotyledons</taxon>
        <taxon>Gunneridae</taxon>
        <taxon>Pentapetalae</taxon>
        <taxon>rosids</taxon>
        <taxon>fabids</taxon>
        <taxon>Fagales</taxon>
        <taxon>Myricaceae</taxon>
        <taxon>Morella</taxon>
    </lineage>
</organism>
<dbReference type="GO" id="GO:0004674">
    <property type="term" value="F:protein serine/threonine kinase activity"/>
    <property type="evidence" value="ECO:0007669"/>
    <property type="project" value="UniProtKB-KW"/>
</dbReference>
<dbReference type="GO" id="GO:0009791">
    <property type="term" value="P:post-embryonic development"/>
    <property type="evidence" value="ECO:0007669"/>
    <property type="project" value="UniProtKB-ARBA"/>
</dbReference>
<evidence type="ECO:0000256" key="8">
    <source>
        <dbReference type="ARBA" id="ARBA00022679"/>
    </source>
</evidence>
<evidence type="ECO:0000256" key="9">
    <source>
        <dbReference type="ARBA" id="ARBA00022692"/>
    </source>
</evidence>
<dbReference type="PANTHER" id="PTHR48005">
    <property type="entry name" value="LEUCINE RICH REPEAT KINASE 2"/>
    <property type="match status" value="1"/>
</dbReference>
<comment type="caution">
    <text evidence="25">The sequence shown here is derived from an EMBL/GenBank/DDBJ whole genome shotgun (WGS) entry which is preliminary data.</text>
</comment>
<dbReference type="InterPro" id="IPR032675">
    <property type="entry name" value="LRR_dom_sf"/>
</dbReference>
<dbReference type="OrthoDB" id="676979at2759"/>
<evidence type="ECO:0000256" key="12">
    <source>
        <dbReference type="ARBA" id="ARBA00022741"/>
    </source>
</evidence>
<dbReference type="Pfam" id="PF00560">
    <property type="entry name" value="LRR_1"/>
    <property type="match status" value="5"/>
</dbReference>
<keyword evidence="18" id="KW-0325">Glycoprotein</keyword>
<keyword evidence="26" id="KW-1185">Reference proteome</keyword>
<dbReference type="FunFam" id="3.80.10.10:FF:000400">
    <property type="entry name" value="Nuclear pore complex protein NUP107"/>
    <property type="match status" value="1"/>
</dbReference>
<comment type="subcellular location">
    <subcellularLocation>
        <location evidence="2">Membrane</location>
        <topology evidence="2">Single-pass type I membrane protein</topology>
    </subcellularLocation>
    <subcellularLocation>
        <location evidence="1">Secreted</location>
        <location evidence="1">Cell wall</location>
    </subcellularLocation>
</comment>
<dbReference type="Pfam" id="PF00069">
    <property type="entry name" value="Pkinase"/>
    <property type="match status" value="1"/>
</dbReference>
<evidence type="ECO:0000256" key="15">
    <source>
        <dbReference type="ARBA" id="ARBA00022989"/>
    </source>
</evidence>
<evidence type="ECO:0000313" key="25">
    <source>
        <dbReference type="EMBL" id="KAB1202760.1"/>
    </source>
</evidence>
<keyword evidence="13" id="KW-0418">Kinase</keyword>
<evidence type="ECO:0000256" key="18">
    <source>
        <dbReference type="ARBA" id="ARBA00023180"/>
    </source>
</evidence>
<dbReference type="InterPro" id="IPR051420">
    <property type="entry name" value="Ser_Thr_Kinases_DiverseReg"/>
</dbReference>
<evidence type="ECO:0000259" key="24">
    <source>
        <dbReference type="PROSITE" id="PS50011"/>
    </source>
</evidence>
<keyword evidence="6" id="KW-0597">Phosphoprotein</keyword>
<dbReference type="SUPFAM" id="SSF52058">
    <property type="entry name" value="L domain-like"/>
    <property type="match status" value="2"/>
</dbReference>
<dbReference type="FunFam" id="3.80.10.10:FF:000233">
    <property type="entry name" value="Leucine-rich repeat receptor-like protein kinase TDR"/>
    <property type="match status" value="1"/>
</dbReference>
<dbReference type="GO" id="GO:0005524">
    <property type="term" value="F:ATP binding"/>
    <property type="evidence" value="ECO:0007669"/>
    <property type="project" value="UniProtKB-UniRule"/>
</dbReference>
<comment type="catalytic activity">
    <reaction evidence="20">
        <text>L-threonyl-[protein] + ATP = O-phospho-L-threonyl-[protein] + ADP + H(+)</text>
        <dbReference type="Rhea" id="RHEA:46608"/>
        <dbReference type="Rhea" id="RHEA-COMP:11060"/>
        <dbReference type="Rhea" id="RHEA-COMP:11605"/>
        <dbReference type="ChEBI" id="CHEBI:15378"/>
        <dbReference type="ChEBI" id="CHEBI:30013"/>
        <dbReference type="ChEBI" id="CHEBI:30616"/>
        <dbReference type="ChEBI" id="CHEBI:61977"/>
        <dbReference type="ChEBI" id="CHEBI:456216"/>
        <dbReference type="EC" id="2.7.11.1"/>
    </reaction>
</comment>
<evidence type="ECO:0000256" key="20">
    <source>
        <dbReference type="ARBA" id="ARBA00047899"/>
    </source>
</evidence>
<evidence type="ECO:0000256" key="19">
    <source>
        <dbReference type="ARBA" id="ARBA00038043"/>
    </source>
</evidence>
<reference evidence="25 26" key="1">
    <citation type="journal article" date="2019" name="Plant Biotechnol. J.">
        <title>The red bayberry genome and genetic basis of sex determination.</title>
        <authorList>
            <person name="Jia H.M."/>
            <person name="Jia H.J."/>
            <person name="Cai Q.L."/>
            <person name="Wang Y."/>
            <person name="Zhao H.B."/>
            <person name="Yang W.F."/>
            <person name="Wang G.Y."/>
            <person name="Li Y.H."/>
            <person name="Zhan D.L."/>
            <person name="Shen Y.T."/>
            <person name="Niu Q.F."/>
            <person name="Chang L."/>
            <person name="Qiu J."/>
            <person name="Zhao L."/>
            <person name="Xie H.B."/>
            <person name="Fu W.Y."/>
            <person name="Jin J."/>
            <person name="Li X.W."/>
            <person name="Jiao Y."/>
            <person name="Zhou C.C."/>
            <person name="Tu T."/>
            <person name="Chai C.Y."/>
            <person name="Gao J.L."/>
            <person name="Fan L.J."/>
            <person name="van de Weg E."/>
            <person name="Wang J.Y."/>
            <person name="Gao Z.S."/>
        </authorList>
    </citation>
    <scope>NUCLEOTIDE SEQUENCE [LARGE SCALE GENOMIC DNA]</scope>
    <source>
        <tissue evidence="25">Leaves</tissue>
    </source>
</reference>
<evidence type="ECO:0000256" key="2">
    <source>
        <dbReference type="ARBA" id="ARBA00004479"/>
    </source>
</evidence>
<dbReference type="Gene3D" id="3.30.200.20">
    <property type="entry name" value="Phosphorylase Kinase, domain 1"/>
    <property type="match status" value="1"/>
</dbReference>
<evidence type="ECO:0000256" key="5">
    <source>
        <dbReference type="ARBA" id="ARBA00022527"/>
    </source>
</evidence>
<dbReference type="Pfam" id="PF23598">
    <property type="entry name" value="LRR_14"/>
    <property type="match status" value="1"/>
</dbReference>
<dbReference type="PROSITE" id="PS00109">
    <property type="entry name" value="PROTEIN_KINASE_TYR"/>
    <property type="match status" value="1"/>
</dbReference>
<keyword evidence="14 22" id="KW-0067">ATP-binding</keyword>
<evidence type="ECO:0000256" key="11">
    <source>
        <dbReference type="ARBA" id="ARBA00022737"/>
    </source>
</evidence>
<gene>
    <name evidence="25" type="ORF">CJ030_MR8G022168</name>
</gene>
<dbReference type="SMART" id="SM00365">
    <property type="entry name" value="LRR_SD22"/>
    <property type="match status" value="5"/>
</dbReference>
<keyword evidence="15 23" id="KW-1133">Transmembrane helix</keyword>
<dbReference type="SMART" id="SM00369">
    <property type="entry name" value="LRR_TYP"/>
    <property type="match status" value="6"/>
</dbReference>
<keyword evidence="17" id="KW-0675">Receptor</keyword>
<dbReference type="PROSITE" id="PS50011">
    <property type="entry name" value="PROTEIN_KINASE_DOM"/>
    <property type="match status" value="1"/>
</dbReference>
<keyword evidence="8" id="KW-0808">Transferase</keyword>
<dbReference type="PANTHER" id="PTHR48005:SF16">
    <property type="entry name" value="MDIS1-INTERACTING RECEPTOR LIKE KINASE 2-LIKE ISOFORM X1"/>
    <property type="match status" value="1"/>
</dbReference>
<keyword evidence="12 22" id="KW-0547">Nucleotide-binding</keyword>
<evidence type="ECO:0000256" key="1">
    <source>
        <dbReference type="ARBA" id="ARBA00004191"/>
    </source>
</evidence>
<comment type="similarity">
    <text evidence="19">Belongs to the polygalacturonase-inhibiting protein family.</text>
</comment>
<dbReference type="FunFam" id="3.30.200.20:FF:000309">
    <property type="entry name" value="Leucine-rich repeat receptor protein kinase MSP1"/>
    <property type="match status" value="1"/>
</dbReference>
<keyword evidence="16 23" id="KW-0472">Membrane</keyword>
<keyword evidence="11" id="KW-0677">Repeat</keyword>
<dbReference type="InterPro" id="IPR000719">
    <property type="entry name" value="Prot_kinase_dom"/>
</dbReference>
<dbReference type="InterPro" id="IPR003591">
    <property type="entry name" value="Leu-rich_rpt_typical-subtyp"/>
</dbReference>
<dbReference type="SUPFAM" id="SSF56112">
    <property type="entry name" value="Protein kinase-like (PK-like)"/>
    <property type="match status" value="1"/>
</dbReference>
<dbReference type="InterPro" id="IPR001611">
    <property type="entry name" value="Leu-rich_rpt"/>
</dbReference>
<dbReference type="GO" id="GO:0016020">
    <property type="term" value="C:membrane"/>
    <property type="evidence" value="ECO:0007669"/>
    <property type="project" value="UniProtKB-SubCell"/>
</dbReference>
<feature type="domain" description="Protein kinase" evidence="24">
    <location>
        <begin position="560"/>
        <end position="810"/>
    </location>
</feature>
<dbReference type="InterPro" id="IPR011009">
    <property type="entry name" value="Kinase-like_dom_sf"/>
</dbReference>
<sequence length="810" mass="90441">MASAVSIFMVVVAWATRVLLSVTYLDAALWLVEASESPALRLEAEALLETGWWQSADINTTLSPCEWGHGITCNALGSVTEIDRATVPLGGELGLNFSSLPNLVSLRLRETQLRGRIPLEIGTLSKLNHLDLSYNNLNGELPHLLANLSQLVNLSISYNRFLGPIPPHLWLLPNLMNLDMSHNQIRDSIPSIIGMSKNLIYLNLSYNGFIGPIPSTLGNLSNLKYLFLDNNQINGFIPREIWMLKNLLFLNLGNNKLIGPIPSEMGMLKNLASLHLEDNMLIGPIPLTLGNLSNLKYLFLYNNQLGGPIPSKIGMLKNLTNLRLSNNSLIGPLAFIWGGLTSLEDLSLDYNLINGSIPGKIGMLQNLLSLTLSNNKLIGPIPNTLFYLDKLATLDLSHNFFSGKIPLHLGNASGLSVLNLSYNNFSGTIPVSLIQKGYFYLNLSYNSLKGPIPQVFSYYYSSNSFIGNVDLCGDLEGFHPCLQMSMPRPPRNSMTKIEVFVPILILVGLLICGCLFLRQCMAKKTQPQLRGTLKDGNLFSIWNYDGNIAYEDIIEATEDFDIRYCIGTGGYGSVYKVALPCGRVVALKKLHQVEAENLNFFNSFRNEVKVLTEIRHRNIIKLYGFCLHRRCMFLVYEYMERGSLFCVLRNTVEAVELDWSKRVNIIKVTAHALSYMHHECIPTIVHRDISSNNILLDSKWKACVADFGTAKLLNPDSSNQTLLAGTYGYIAPELAYTMRVNEKCDVYSFGVVAVEILMGRHPTELLTSLSSSSLSQNVTLHEILDKRLPLPTHHMIFSLLLQWHLRVYVS</sequence>
<dbReference type="InterPro" id="IPR017441">
    <property type="entry name" value="Protein_kinase_ATP_BS"/>
</dbReference>
<proteinExistence type="inferred from homology"/>
<dbReference type="InterPro" id="IPR055414">
    <property type="entry name" value="LRR_R13L4/SHOC2-like"/>
</dbReference>
<name>A0A6A1UUM6_9ROSI</name>
<comment type="catalytic activity">
    <reaction evidence="21">
        <text>L-seryl-[protein] + ATP = O-phospho-L-seryl-[protein] + ADP + H(+)</text>
        <dbReference type="Rhea" id="RHEA:17989"/>
        <dbReference type="Rhea" id="RHEA-COMP:9863"/>
        <dbReference type="Rhea" id="RHEA-COMP:11604"/>
        <dbReference type="ChEBI" id="CHEBI:15378"/>
        <dbReference type="ChEBI" id="CHEBI:29999"/>
        <dbReference type="ChEBI" id="CHEBI:30616"/>
        <dbReference type="ChEBI" id="CHEBI:83421"/>
        <dbReference type="ChEBI" id="CHEBI:456216"/>
        <dbReference type="EC" id="2.7.11.1"/>
    </reaction>
</comment>
<dbReference type="PROSITE" id="PS51450">
    <property type="entry name" value="LRR"/>
    <property type="match status" value="1"/>
</dbReference>
<dbReference type="PROSITE" id="PS00107">
    <property type="entry name" value="PROTEIN_KINASE_ATP"/>
    <property type="match status" value="1"/>
</dbReference>
<keyword evidence="4" id="KW-0134">Cell wall</keyword>
<dbReference type="Gene3D" id="3.80.10.10">
    <property type="entry name" value="Ribonuclease Inhibitor"/>
    <property type="match status" value="2"/>
</dbReference>
<keyword evidence="10" id="KW-0732">Signal</keyword>
<dbReference type="InterPro" id="IPR008266">
    <property type="entry name" value="Tyr_kinase_AS"/>
</dbReference>
<evidence type="ECO:0000256" key="14">
    <source>
        <dbReference type="ARBA" id="ARBA00022840"/>
    </source>
</evidence>
<feature type="binding site" evidence="22">
    <location>
        <position position="588"/>
    </location>
    <ligand>
        <name>ATP</name>
        <dbReference type="ChEBI" id="CHEBI:30616"/>
    </ligand>
</feature>
<keyword evidence="9 23" id="KW-0812">Transmembrane</keyword>
<feature type="transmembrane region" description="Helical" evidence="23">
    <location>
        <begin position="499"/>
        <end position="517"/>
    </location>
</feature>
<evidence type="ECO:0000256" key="22">
    <source>
        <dbReference type="PROSITE-ProRule" id="PRU10141"/>
    </source>
</evidence>
<protein>
    <recommendedName>
        <fullName evidence="3">non-specific serine/threonine protein kinase</fullName>
        <ecNumber evidence="3">2.7.11.1</ecNumber>
    </recommendedName>
</protein>
<keyword evidence="4" id="KW-0964">Secreted</keyword>
<evidence type="ECO:0000256" key="10">
    <source>
        <dbReference type="ARBA" id="ARBA00022729"/>
    </source>
</evidence>
<dbReference type="EC" id="2.7.11.1" evidence="3"/>
<dbReference type="PRINTS" id="PR00019">
    <property type="entry name" value="LEURICHRPT"/>
</dbReference>
<dbReference type="AlphaFoldDB" id="A0A6A1UUM6"/>
<dbReference type="Gene3D" id="1.10.510.10">
    <property type="entry name" value="Transferase(Phosphotransferase) domain 1"/>
    <property type="match status" value="1"/>
</dbReference>
<evidence type="ECO:0000256" key="7">
    <source>
        <dbReference type="ARBA" id="ARBA00022614"/>
    </source>
</evidence>
<evidence type="ECO:0000313" key="26">
    <source>
        <dbReference type="Proteomes" id="UP000516437"/>
    </source>
</evidence>
<evidence type="ECO:0000256" key="21">
    <source>
        <dbReference type="ARBA" id="ARBA00048679"/>
    </source>
</evidence>
<dbReference type="Proteomes" id="UP000516437">
    <property type="component" value="Chromosome 8"/>
</dbReference>
<keyword evidence="5" id="KW-0723">Serine/threonine-protein kinase</keyword>
<evidence type="ECO:0000256" key="23">
    <source>
        <dbReference type="SAM" id="Phobius"/>
    </source>
</evidence>
<evidence type="ECO:0000256" key="3">
    <source>
        <dbReference type="ARBA" id="ARBA00012513"/>
    </source>
</evidence>
<evidence type="ECO:0000256" key="17">
    <source>
        <dbReference type="ARBA" id="ARBA00023170"/>
    </source>
</evidence>
<evidence type="ECO:0000256" key="13">
    <source>
        <dbReference type="ARBA" id="ARBA00022777"/>
    </source>
</evidence>
<keyword evidence="7" id="KW-0433">Leucine-rich repeat</keyword>